<dbReference type="EMBL" id="AEDQ01000022">
    <property type="protein sequence ID" value="EFL43992.1"/>
    <property type="molecule type" value="Genomic_DNA"/>
</dbReference>
<dbReference type="Proteomes" id="UP000004431">
    <property type="component" value="Unassembled WGS sequence"/>
</dbReference>
<sequence length="488" mass="50724">MAVNLIKTFEQRMNSVFGAGQQGIRAPFSIRKLAKHAAREMEAQTYEIDGINTAPALYTILVSSGDDVIMRSLYGKFAQEVASFIEAKAQSRAYVFCGKPLVRFMVDPALKSGKFAVFADNIDTRTLEKLRCEEDAFLSGSLGLGGAASEQLSGEVRIINPKPAAPAVAAAPAAPAPAPMSVATPEPEPVAAPVAPAAPAPAATPTPEATRKPTPRSATALENQTPAPAANGAMPAMEPIIPITPTLDETAAGDFAPLVGRDLDESAGLNVIPENYANYASANINMAPVSVSPQRVSAAMPAATPSTVTPGAVPYTPQSNYSPNVPLVNMRRHMTNAAAYSAQAAGVAAGASAAAGVAGAAAMPGAPVQAQVQIPAQAAPTQRRTPAQNPYAPRATFLLINRQTGETYEGSAPSCTIGREKASSQIVLRDPNISRCHAEITYNQGAWYIRDCGSTNGTLVNDVATETCQLSDGDVITLALTNLEFRGN</sequence>
<dbReference type="RefSeq" id="WP_006304294.1">
    <property type="nucleotide sequence ID" value="NZ_AEDQ01000022.1"/>
</dbReference>
<dbReference type="PROSITE" id="PS50006">
    <property type="entry name" value="FHA_DOMAIN"/>
    <property type="match status" value="1"/>
</dbReference>
<dbReference type="InterPro" id="IPR000253">
    <property type="entry name" value="FHA_dom"/>
</dbReference>
<feature type="compositionally biased region" description="Polar residues" evidence="2">
    <location>
        <begin position="216"/>
        <end position="225"/>
    </location>
</feature>
<dbReference type="InterPro" id="IPR022128">
    <property type="entry name" value="FhaA_N"/>
</dbReference>
<dbReference type="InterPro" id="IPR050923">
    <property type="entry name" value="Cell_Proc_Reg/RNA_Proc"/>
</dbReference>
<feature type="domain" description="FHA" evidence="3">
    <location>
        <begin position="415"/>
        <end position="465"/>
    </location>
</feature>
<dbReference type="Pfam" id="PF00498">
    <property type="entry name" value="FHA"/>
    <property type="match status" value="1"/>
</dbReference>
<evidence type="ECO:0000313" key="5">
    <source>
        <dbReference type="Proteomes" id="UP000004431"/>
    </source>
</evidence>
<name>A0ABP2IZA2_9ACTN</name>
<gene>
    <name evidence="4" type="ORF">HMPREF9248_0352</name>
</gene>
<dbReference type="SUPFAM" id="SSF49879">
    <property type="entry name" value="SMAD/FHA domain"/>
    <property type="match status" value="1"/>
</dbReference>
<accession>A0ABP2IZA2</accession>
<dbReference type="SMART" id="SM00240">
    <property type="entry name" value="FHA"/>
    <property type="match status" value="1"/>
</dbReference>
<dbReference type="Gene3D" id="3.30.2320.60">
    <property type="entry name" value="FhaA, phosphopeptide-binding domain (DUF3662)"/>
    <property type="match status" value="1"/>
</dbReference>
<organism evidence="4 5">
    <name type="scientific">Fannyhessea vaginae PB189-T1-4</name>
    <dbReference type="NCBI Taxonomy" id="866774"/>
    <lineage>
        <taxon>Bacteria</taxon>
        <taxon>Bacillati</taxon>
        <taxon>Actinomycetota</taxon>
        <taxon>Coriobacteriia</taxon>
        <taxon>Coriobacteriales</taxon>
        <taxon>Atopobiaceae</taxon>
        <taxon>Fannyhessea</taxon>
    </lineage>
</organism>
<dbReference type="PANTHER" id="PTHR23308">
    <property type="entry name" value="NUCLEAR INHIBITOR OF PROTEIN PHOSPHATASE-1"/>
    <property type="match status" value="1"/>
</dbReference>
<comment type="caution">
    <text evidence="4">The sequence shown here is derived from an EMBL/GenBank/DDBJ whole genome shotgun (WGS) entry which is preliminary data.</text>
</comment>
<evidence type="ECO:0000256" key="2">
    <source>
        <dbReference type="SAM" id="MobiDB-lite"/>
    </source>
</evidence>
<evidence type="ECO:0000259" key="3">
    <source>
        <dbReference type="PROSITE" id="PS50006"/>
    </source>
</evidence>
<feature type="region of interest" description="Disordered" evidence="2">
    <location>
        <begin position="176"/>
        <end position="234"/>
    </location>
</feature>
<keyword evidence="1" id="KW-0597">Phosphoprotein</keyword>
<feature type="compositionally biased region" description="Pro residues" evidence="2">
    <location>
        <begin position="186"/>
        <end position="204"/>
    </location>
</feature>
<dbReference type="Gene3D" id="2.60.200.20">
    <property type="match status" value="1"/>
</dbReference>
<evidence type="ECO:0000256" key="1">
    <source>
        <dbReference type="ARBA" id="ARBA00022553"/>
    </source>
</evidence>
<protein>
    <submittedName>
        <fullName evidence="4">FHA domain protein</fullName>
    </submittedName>
</protein>
<dbReference type="InterPro" id="IPR008984">
    <property type="entry name" value="SMAD_FHA_dom_sf"/>
</dbReference>
<keyword evidence="5" id="KW-1185">Reference proteome</keyword>
<reference evidence="4 5" key="1">
    <citation type="submission" date="2010-08" db="EMBL/GenBank/DDBJ databases">
        <authorList>
            <person name="Durkin A.S."/>
            <person name="Madupu R."/>
            <person name="Torralba M."/>
            <person name="Gillis M."/>
            <person name="Methe B."/>
            <person name="Sutton G."/>
            <person name="Nelson K.E."/>
        </authorList>
    </citation>
    <scope>NUCLEOTIDE SEQUENCE [LARGE SCALE GENOMIC DNA]</scope>
    <source>
        <strain evidence="4 5">PB189-T1-4</strain>
    </source>
</reference>
<proteinExistence type="predicted"/>
<evidence type="ECO:0000313" key="4">
    <source>
        <dbReference type="EMBL" id="EFL43992.1"/>
    </source>
</evidence>
<dbReference type="Pfam" id="PF12401">
    <property type="entry name" value="FhaA_N"/>
    <property type="match status" value="1"/>
</dbReference>
<dbReference type="InterPro" id="IPR042287">
    <property type="entry name" value="FhaA_N_sf"/>
</dbReference>
<dbReference type="CDD" id="cd00060">
    <property type="entry name" value="FHA"/>
    <property type="match status" value="1"/>
</dbReference>